<dbReference type="GO" id="GO:0140825">
    <property type="term" value="F:lactoperoxidase activity"/>
    <property type="evidence" value="ECO:0007669"/>
    <property type="project" value="UniProtKB-EC"/>
</dbReference>
<dbReference type="EMBL" id="JBJQOH010000001">
    <property type="protein sequence ID" value="KAL3702390.1"/>
    <property type="molecule type" value="Genomic_DNA"/>
</dbReference>
<dbReference type="InterPro" id="IPR002016">
    <property type="entry name" value="Haem_peroxidase"/>
</dbReference>
<dbReference type="Gene3D" id="1.10.520.10">
    <property type="match status" value="1"/>
</dbReference>
<organism evidence="9 10">
    <name type="scientific">Riccia sorocarpa</name>
    <dbReference type="NCBI Taxonomy" id="122646"/>
    <lineage>
        <taxon>Eukaryota</taxon>
        <taxon>Viridiplantae</taxon>
        <taxon>Streptophyta</taxon>
        <taxon>Embryophyta</taxon>
        <taxon>Marchantiophyta</taxon>
        <taxon>Marchantiopsida</taxon>
        <taxon>Marchantiidae</taxon>
        <taxon>Marchantiales</taxon>
        <taxon>Ricciaceae</taxon>
        <taxon>Riccia</taxon>
    </lineage>
</organism>
<dbReference type="PANTHER" id="PTHR31517">
    <property type="match status" value="1"/>
</dbReference>
<accession>A0ABD3IF83</accession>
<name>A0ABD3IF83_9MARC</name>
<comment type="cofactor">
    <cofactor evidence="3">
        <name>heme b</name>
        <dbReference type="ChEBI" id="CHEBI:60344"/>
    </cofactor>
</comment>
<evidence type="ECO:0000256" key="4">
    <source>
        <dbReference type="ARBA" id="ARBA00022559"/>
    </source>
</evidence>
<proteinExistence type="predicted"/>
<comment type="catalytic activity">
    <reaction evidence="1">
        <text>2 a phenolic donor + H2O2 = 2 a phenolic radical donor + 2 H2O</text>
        <dbReference type="Rhea" id="RHEA:56136"/>
        <dbReference type="ChEBI" id="CHEBI:15377"/>
        <dbReference type="ChEBI" id="CHEBI:16240"/>
        <dbReference type="ChEBI" id="CHEBI:139520"/>
        <dbReference type="ChEBI" id="CHEBI:139521"/>
        <dbReference type="EC" id="1.11.1.7"/>
    </reaction>
</comment>
<dbReference type="AlphaFoldDB" id="A0ABD3IF83"/>
<dbReference type="PROSITE" id="PS50873">
    <property type="entry name" value="PEROXIDASE_4"/>
    <property type="match status" value="1"/>
</dbReference>
<dbReference type="SUPFAM" id="SSF48113">
    <property type="entry name" value="Heme-dependent peroxidases"/>
    <property type="match status" value="1"/>
</dbReference>
<evidence type="ECO:0000256" key="1">
    <source>
        <dbReference type="ARBA" id="ARBA00000189"/>
    </source>
</evidence>
<keyword evidence="6" id="KW-0479">Metal-binding</keyword>
<keyword evidence="4" id="KW-0560">Oxidoreductase</keyword>
<gene>
    <name evidence="9" type="ORF">R1sor_020412</name>
</gene>
<evidence type="ECO:0000313" key="10">
    <source>
        <dbReference type="Proteomes" id="UP001633002"/>
    </source>
</evidence>
<evidence type="ECO:0000256" key="6">
    <source>
        <dbReference type="ARBA" id="ARBA00022723"/>
    </source>
</evidence>
<reference evidence="9 10" key="1">
    <citation type="submission" date="2024-09" db="EMBL/GenBank/DDBJ databases">
        <title>Chromosome-scale assembly of Riccia sorocarpa.</title>
        <authorList>
            <person name="Paukszto L."/>
        </authorList>
    </citation>
    <scope>NUCLEOTIDE SEQUENCE [LARGE SCALE GENOMIC DNA]</scope>
    <source>
        <strain evidence="9">LP-2024</strain>
        <tissue evidence="9">Aerial parts of the thallus</tissue>
    </source>
</reference>
<comment type="cofactor">
    <cofactor evidence="2">
        <name>Ca(2+)</name>
        <dbReference type="ChEBI" id="CHEBI:29108"/>
    </cofactor>
</comment>
<keyword evidence="4" id="KW-0575">Peroxidase</keyword>
<evidence type="ECO:0000256" key="5">
    <source>
        <dbReference type="ARBA" id="ARBA00022617"/>
    </source>
</evidence>
<feature type="domain" description="Plant heme peroxidase family profile" evidence="8">
    <location>
        <begin position="68"/>
        <end position="130"/>
    </location>
</feature>
<dbReference type="Gene3D" id="1.10.420.10">
    <property type="entry name" value="Peroxidase, domain 2"/>
    <property type="match status" value="1"/>
</dbReference>
<keyword evidence="10" id="KW-1185">Reference proteome</keyword>
<protein>
    <recommendedName>
        <fullName evidence="8">Plant heme peroxidase family profile domain-containing protein</fullName>
    </recommendedName>
</protein>
<dbReference type="GO" id="GO:0046872">
    <property type="term" value="F:metal ion binding"/>
    <property type="evidence" value="ECO:0007669"/>
    <property type="project" value="UniProtKB-KW"/>
</dbReference>
<evidence type="ECO:0000256" key="7">
    <source>
        <dbReference type="ARBA" id="ARBA00023004"/>
    </source>
</evidence>
<dbReference type="InterPro" id="IPR010255">
    <property type="entry name" value="Haem_peroxidase_sf"/>
</dbReference>
<evidence type="ECO:0000256" key="3">
    <source>
        <dbReference type="ARBA" id="ARBA00001970"/>
    </source>
</evidence>
<dbReference type="PANTHER" id="PTHR31517:SF48">
    <property type="entry name" value="PEROXIDASE 16-RELATED"/>
    <property type="match status" value="1"/>
</dbReference>
<evidence type="ECO:0000313" key="9">
    <source>
        <dbReference type="EMBL" id="KAL3702390.1"/>
    </source>
</evidence>
<dbReference type="InterPro" id="IPR000823">
    <property type="entry name" value="Peroxidase_pln"/>
</dbReference>
<dbReference type="Proteomes" id="UP001633002">
    <property type="component" value="Unassembled WGS sequence"/>
</dbReference>
<keyword evidence="5" id="KW-0349">Heme</keyword>
<comment type="caution">
    <text evidence="9">The sequence shown here is derived from an EMBL/GenBank/DDBJ whole genome shotgun (WGS) entry which is preliminary data.</text>
</comment>
<evidence type="ECO:0000256" key="2">
    <source>
        <dbReference type="ARBA" id="ARBA00001913"/>
    </source>
</evidence>
<evidence type="ECO:0000259" key="8">
    <source>
        <dbReference type="PROSITE" id="PS50873"/>
    </source>
</evidence>
<sequence length="130" mass="14565">MRIAHSLPDLYSDTRLDRGLCYRVNFHRNKTSAGVKYNVTGKTSLYEDSADEGVREIRQRLLQEPAGRKGIFITDATLIRDSLGKKIVTDFAKAKSTFFEEFAAGMVKMGILGVLTGSQGEIRKKCQFVN</sequence>
<keyword evidence="7" id="KW-0408">Iron</keyword>